<evidence type="ECO:0000259" key="1">
    <source>
        <dbReference type="Pfam" id="PF00149"/>
    </source>
</evidence>
<dbReference type="InterPro" id="IPR004843">
    <property type="entry name" value="Calcineurin-like_PHP"/>
</dbReference>
<dbReference type="EMBL" id="QFFJ01000001">
    <property type="protein sequence ID" value="RBL92175.1"/>
    <property type="molecule type" value="Genomic_DNA"/>
</dbReference>
<organism evidence="2 3">
    <name type="scientific">Chitinophaga flava</name>
    <dbReference type="NCBI Taxonomy" id="2259036"/>
    <lineage>
        <taxon>Bacteria</taxon>
        <taxon>Pseudomonadati</taxon>
        <taxon>Bacteroidota</taxon>
        <taxon>Chitinophagia</taxon>
        <taxon>Chitinophagales</taxon>
        <taxon>Chitinophagaceae</taxon>
        <taxon>Chitinophaga</taxon>
    </lineage>
</organism>
<evidence type="ECO:0000313" key="3">
    <source>
        <dbReference type="Proteomes" id="UP000253410"/>
    </source>
</evidence>
<name>A0A365Y2R0_9BACT</name>
<dbReference type="SUPFAM" id="SSF56300">
    <property type="entry name" value="Metallo-dependent phosphatases"/>
    <property type="match status" value="1"/>
</dbReference>
<dbReference type="Pfam" id="PF00149">
    <property type="entry name" value="Metallophos"/>
    <property type="match status" value="1"/>
</dbReference>
<accession>A0A365Y2R0</accession>
<dbReference type="AlphaFoldDB" id="A0A365Y2R0"/>
<dbReference type="GO" id="GO:0005737">
    <property type="term" value="C:cytoplasm"/>
    <property type="evidence" value="ECO:0007669"/>
    <property type="project" value="TreeGrafter"/>
</dbReference>
<dbReference type="OrthoDB" id="9808081at2"/>
<dbReference type="Proteomes" id="UP000253410">
    <property type="component" value="Unassembled WGS sequence"/>
</dbReference>
<dbReference type="InterPro" id="IPR029052">
    <property type="entry name" value="Metallo-depent_PP-like"/>
</dbReference>
<dbReference type="GO" id="GO:0016791">
    <property type="term" value="F:phosphatase activity"/>
    <property type="evidence" value="ECO:0007669"/>
    <property type="project" value="TreeGrafter"/>
</dbReference>
<proteinExistence type="predicted"/>
<keyword evidence="3" id="KW-1185">Reference proteome</keyword>
<comment type="caution">
    <text evidence="2">The sequence shown here is derived from an EMBL/GenBank/DDBJ whole genome shotgun (WGS) entry which is preliminary data.</text>
</comment>
<protein>
    <submittedName>
        <fullName evidence="2">Metallophosphoesterase</fullName>
    </submittedName>
</protein>
<dbReference type="Gene3D" id="3.60.21.10">
    <property type="match status" value="1"/>
</dbReference>
<dbReference type="PANTHER" id="PTHR42850">
    <property type="entry name" value="METALLOPHOSPHOESTERASE"/>
    <property type="match status" value="1"/>
</dbReference>
<sequence length="341" mass="38776">MRHFIIGDIHGCFDELMMLIQQMGLTDEDVLISLGDIIDRGNKSKEVYHFFRNRPGSLVLAGNHERKHVNGVLNYAQEIVKVQLGAEYPDFLSWAGQLGYYYETPEAIIVHAALEHDLQLNEQREDVLSGSTAGERHLEKKYPEGTYWTDYYTGEKPVIYGHHVVGDQPVIRNNTYGIDTGCCHGGYLTAIELPGFIVHQVKSRGDYWKSQQQEWQVPVLAAKDWANMECTAIRKQLEKLAYIEQPAVREFLGRLENSLRQLEVLLPVLKNKLDNFAQALLENGAEAFSREANSYPFKTFLFKSRNNNLRLEDLQKSLGTPAKINQLASELGVTPVPFPPQ</sequence>
<reference evidence="2 3" key="1">
    <citation type="submission" date="2018-05" db="EMBL/GenBank/DDBJ databases">
        <title>Chitinophaga sp. K3CV102501T nov., isolated from isolated from a monsoon evergreen broad-leaved forest soil.</title>
        <authorList>
            <person name="Lv Y."/>
        </authorList>
    </citation>
    <scope>NUCLEOTIDE SEQUENCE [LARGE SCALE GENOMIC DNA]</scope>
    <source>
        <strain evidence="2 3">GDMCC 1.1325</strain>
    </source>
</reference>
<dbReference type="PANTHER" id="PTHR42850:SF4">
    <property type="entry name" value="ZINC-DEPENDENT ENDOPOLYPHOSPHATASE"/>
    <property type="match status" value="1"/>
</dbReference>
<dbReference type="InterPro" id="IPR050126">
    <property type="entry name" value="Ap4A_hydrolase"/>
</dbReference>
<feature type="domain" description="Calcineurin-like phosphoesterase" evidence="1">
    <location>
        <begin position="2"/>
        <end position="102"/>
    </location>
</feature>
<gene>
    <name evidence="2" type="ORF">DF182_06145</name>
</gene>
<evidence type="ECO:0000313" key="2">
    <source>
        <dbReference type="EMBL" id="RBL92175.1"/>
    </source>
</evidence>